<sequence length="46" mass="4786">MLAAPTAATAGDPTRPIHAISVRLYAVWTSAVAIIGRASPVRDVKI</sequence>
<name>A0AA37NDU9_9FIRM</name>
<dbReference type="EMBL" id="BQNJ01000002">
    <property type="protein sequence ID" value="GKH02349.1"/>
    <property type="molecule type" value="Genomic_DNA"/>
</dbReference>
<dbReference type="Proteomes" id="UP001055091">
    <property type="component" value="Unassembled WGS sequence"/>
</dbReference>
<organism evidence="1 2">
    <name type="scientific">Hungatella hathewayi</name>
    <dbReference type="NCBI Taxonomy" id="154046"/>
    <lineage>
        <taxon>Bacteria</taxon>
        <taxon>Bacillati</taxon>
        <taxon>Bacillota</taxon>
        <taxon>Clostridia</taxon>
        <taxon>Lachnospirales</taxon>
        <taxon>Lachnospiraceae</taxon>
        <taxon>Hungatella</taxon>
    </lineage>
</organism>
<accession>A0AA37NDU9</accession>
<gene>
    <name evidence="1" type="ORF">CE91St55_43300</name>
</gene>
<dbReference type="AlphaFoldDB" id="A0AA37NDU9"/>
<protein>
    <submittedName>
        <fullName evidence="1">Uncharacterized protein</fullName>
    </submittedName>
</protein>
<comment type="caution">
    <text evidence="1">The sequence shown here is derived from an EMBL/GenBank/DDBJ whole genome shotgun (WGS) entry which is preliminary data.</text>
</comment>
<reference evidence="1" key="1">
    <citation type="submission" date="2022-01" db="EMBL/GenBank/DDBJ databases">
        <title>Novel bile acid biosynthetic pathways are enriched in the microbiome of centenarians.</title>
        <authorList>
            <person name="Sato Y."/>
            <person name="Atarashi K."/>
            <person name="Plichta R.D."/>
            <person name="Arai Y."/>
            <person name="Sasajima S."/>
            <person name="Kearney M.S."/>
            <person name="Suda W."/>
            <person name="Takeshita K."/>
            <person name="Sasaki T."/>
            <person name="Okamoto S."/>
            <person name="Skelly N.A."/>
            <person name="Okamura Y."/>
            <person name="Vlamakis H."/>
            <person name="Li Y."/>
            <person name="Tanoue T."/>
            <person name="Takei H."/>
            <person name="Nittono H."/>
            <person name="Narushima S."/>
            <person name="Irie J."/>
            <person name="Itoh H."/>
            <person name="Moriya K."/>
            <person name="Sugiura Y."/>
            <person name="Suematsu M."/>
            <person name="Moritoki N."/>
            <person name="Shibata S."/>
            <person name="Littman R.D."/>
            <person name="Fischbach A.M."/>
            <person name="Uwamino Y."/>
            <person name="Inoue T."/>
            <person name="Honda A."/>
            <person name="Hattori M."/>
            <person name="Murai T."/>
            <person name="Xavier J.R."/>
            <person name="Hirose N."/>
            <person name="Honda K."/>
        </authorList>
    </citation>
    <scope>NUCLEOTIDE SEQUENCE</scope>
    <source>
        <strain evidence="1">CE91-St55</strain>
    </source>
</reference>
<evidence type="ECO:0000313" key="2">
    <source>
        <dbReference type="Proteomes" id="UP001055091"/>
    </source>
</evidence>
<evidence type="ECO:0000313" key="1">
    <source>
        <dbReference type="EMBL" id="GKH02349.1"/>
    </source>
</evidence>
<proteinExistence type="predicted"/>